<dbReference type="Pfam" id="PF07963">
    <property type="entry name" value="N_methyl"/>
    <property type="match status" value="1"/>
</dbReference>
<accession>A0A136A4E4</accession>
<evidence type="ECO:0000313" key="4">
    <source>
        <dbReference type="Proteomes" id="UP000070299"/>
    </source>
</evidence>
<dbReference type="OrthoDB" id="9788802at2"/>
<keyword evidence="2" id="KW-0472">Membrane</keyword>
<organism evidence="3 4">
    <name type="scientific">Paraglaciecola hydrolytica</name>
    <dbReference type="NCBI Taxonomy" id="1799789"/>
    <lineage>
        <taxon>Bacteria</taxon>
        <taxon>Pseudomonadati</taxon>
        <taxon>Pseudomonadota</taxon>
        <taxon>Gammaproteobacteria</taxon>
        <taxon>Alteromonadales</taxon>
        <taxon>Alteromonadaceae</taxon>
        <taxon>Paraglaciecola</taxon>
    </lineage>
</organism>
<evidence type="ECO:0000313" key="3">
    <source>
        <dbReference type="EMBL" id="KXI30112.1"/>
    </source>
</evidence>
<protein>
    <submittedName>
        <fullName evidence="3">Prepilin cleavage protein</fullName>
    </submittedName>
</protein>
<feature type="compositionally biased region" description="Acidic residues" evidence="1">
    <location>
        <begin position="158"/>
        <end position="174"/>
    </location>
</feature>
<keyword evidence="2" id="KW-0812">Transmembrane</keyword>
<feature type="region of interest" description="Disordered" evidence="1">
    <location>
        <begin position="157"/>
        <end position="176"/>
    </location>
</feature>
<dbReference type="AlphaFoldDB" id="A0A136A4E4"/>
<proteinExistence type="predicted"/>
<gene>
    <name evidence="3" type="ORF">AX660_08935</name>
</gene>
<sequence length="294" mass="32523">MVPVKLAVSKGFTLIELVTVIVVLGIVSIGISGFLRSGMQIYADANERQQILSESRFAVERMNRELRGAIPNSVRLKHDLLTEIQCLEFVPALWVSFYTTLPLTSSATQARIVEYAGNNNQFSVQNGDFAFVYPTDNDDIYDATEQKRRTVLSCSDAIDADDDGNPDGDGDCDTADSTSHTAELTLSGHFDDNSPASRMYFGRKTISFCARTENGKQGIYRHEGTISTIQELYDDGGDLMAQHLVNDLSDSSQLPFAISNAVLNRNALVHLLLTFELNEEQMNYSIEVHIPNVP</sequence>
<dbReference type="InterPro" id="IPR012902">
    <property type="entry name" value="N_methyl_site"/>
</dbReference>
<dbReference type="STRING" id="1799789.AX660_08935"/>
<keyword evidence="2" id="KW-1133">Transmembrane helix</keyword>
<dbReference type="RefSeq" id="WP_068373919.1">
    <property type="nucleotide sequence ID" value="NZ_LSNE01000003.1"/>
</dbReference>
<dbReference type="Proteomes" id="UP000070299">
    <property type="component" value="Unassembled WGS sequence"/>
</dbReference>
<dbReference type="EMBL" id="LSNE01000003">
    <property type="protein sequence ID" value="KXI30112.1"/>
    <property type="molecule type" value="Genomic_DNA"/>
</dbReference>
<name>A0A136A4E4_9ALTE</name>
<reference evidence="4" key="1">
    <citation type="submission" date="2016-02" db="EMBL/GenBank/DDBJ databases">
        <authorList>
            <person name="Schultz-Johansen M."/>
            <person name="Glaring M.A."/>
            <person name="Bech P.K."/>
            <person name="Stougaard P."/>
        </authorList>
    </citation>
    <scope>NUCLEOTIDE SEQUENCE [LARGE SCALE GENOMIC DNA]</scope>
    <source>
        <strain evidence="4">S66</strain>
    </source>
</reference>
<feature type="transmembrane region" description="Helical" evidence="2">
    <location>
        <begin position="12"/>
        <end position="35"/>
    </location>
</feature>
<comment type="caution">
    <text evidence="3">The sequence shown here is derived from an EMBL/GenBank/DDBJ whole genome shotgun (WGS) entry which is preliminary data.</text>
</comment>
<dbReference type="PROSITE" id="PS00409">
    <property type="entry name" value="PROKAR_NTER_METHYL"/>
    <property type="match status" value="1"/>
</dbReference>
<dbReference type="NCBIfam" id="TIGR02532">
    <property type="entry name" value="IV_pilin_GFxxxE"/>
    <property type="match status" value="1"/>
</dbReference>
<keyword evidence="4" id="KW-1185">Reference proteome</keyword>
<evidence type="ECO:0000256" key="2">
    <source>
        <dbReference type="SAM" id="Phobius"/>
    </source>
</evidence>
<evidence type="ECO:0000256" key="1">
    <source>
        <dbReference type="SAM" id="MobiDB-lite"/>
    </source>
</evidence>